<sequence>MHALAEAPALAEEILGAIRASYPQFHFEPDESGEPKALTAIRRAIELFVQQMLTDKQAPRADPELFQEFGRAEGLGGRSLDSLQALYRLGVRLAWRRLSDIGQRVEIPPQAMYDLADACYEYLDRLVEQSVRGYAEAAAQRAGERRRQQARLMELLLAPQHRDDPREALAERAARIGWQLPGTVAVGILVRPALGAIAPALGTDVLLDMECERPRFVVPDPELGGRGELLRRALAGWSGALGPPVATPYAAKSLHWAETALGLAGQGLLPGGELLHCTEHTEALVLLQPDALVEELSRRCLAPLGHHGRAHAGRLAQTLLAWLETRGGAPEIAARIGVHPQTVRYRMRQIRELWGAELDDPDRRFELELVLRAMRLRGALPAARGRGTP</sequence>
<dbReference type="Proteomes" id="UP000772196">
    <property type="component" value="Unassembled WGS sequence"/>
</dbReference>
<dbReference type="EMBL" id="JAAWWP010000003">
    <property type="protein sequence ID" value="NKI40816.1"/>
    <property type="molecule type" value="Genomic_DNA"/>
</dbReference>
<dbReference type="PANTHER" id="PTHR33744">
    <property type="entry name" value="CARBOHYDRATE DIACID REGULATOR"/>
    <property type="match status" value="1"/>
</dbReference>
<dbReference type="PANTHER" id="PTHR33744:SF1">
    <property type="entry name" value="DNA-BINDING TRANSCRIPTIONAL ACTIVATOR ADER"/>
    <property type="match status" value="1"/>
</dbReference>
<organism evidence="3 4">
    <name type="scientific">Streptomyces physcomitrii</name>
    <dbReference type="NCBI Taxonomy" id="2724184"/>
    <lineage>
        <taxon>Bacteria</taxon>
        <taxon>Bacillati</taxon>
        <taxon>Actinomycetota</taxon>
        <taxon>Actinomycetes</taxon>
        <taxon>Kitasatosporales</taxon>
        <taxon>Streptomycetaceae</taxon>
        <taxon>Streptomyces</taxon>
    </lineage>
</organism>
<evidence type="ECO:0000259" key="1">
    <source>
        <dbReference type="Pfam" id="PF13556"/>
    </source>
</evidence>
<dbReference type="InterPro" id="IPR025736">
    <property type="entry name" value="PucR_C-HTH_dom"/>
</dbReference>
<dbReference type="InterPro" id="IPR058663">
    <property type="entry name" value="PucR-like_N"/>
</dbReference>
<feature type="domain" description="PucR C-terminal helix-turn-helix" evidence="1">
    <location>
        <begin position="315"/>
        <end position="373"/>
    </location>
</feature>
<dbReference type="Gene3D" id="1.10.10.2840">
    <property type="entry name" value="PucR C-terminal helix-turn-helix domain"/>
    <property type="match status" value="1"/>
</dbReference>
<proteinExistence type="predicted"/>
<evidence type="ECO:0000259" key="2">
    <source>
        <dbReference type="Pfam" id="PF25906"/>
    </source>
</evidence>
<protein>
    <submittedName>
        <fullName evidence="3">PucR family transcriptional regulator</fullName>
    </submittedName>
</protein>
<dbReference type="Pfam" id="PF25906">
    <property type="entry name" value="PucR-like_N"/>
    <property type="match status" value="1"/>
</dbReference>
<gene>
    <name evidence="3" type="ORF">HFV08_06065</name>
</gene>
<dbReference type="Pfam" id="PF13556">
    <property type="entry name" value="HTH_30"/>
    <property type="match status" value="1"/>
</dbReference>
<dbReference type="InterPro" id="IPR051448">
    <property type="entry name" value="CdaR-like_regulators"/>
</dbReference>
<dbReference type="InterPro" id="IPR042070">
    <property type="entry name" value="PucR_C-HTH_sf"/>
</dbReference>
<reference evidence="3 4" key="1">
    <citation type="submission" date="2020-04" db="EMBL/GenBank/DDBJ databases">
        <title>Phylogenetic Diversity and Antibacterial Activity against Ralstonia solanacearum of Endophytic Actinomycete Isolated from Moss.</title>
        <authorList>
            <person name="Zhuang X."/>
        </authorList>
    </citation>
    <scope>NUCLEOTIDE SEQUENCE [LARGE SCALE GENOMIC DNA]</scope>
    <source>
        <strain evidence="3 4">LD120</strain>
    </source>
</reference>
<evidence type="ECO:0000313" key="4">
    <source>
        <dbReference type="Proteomes" id="UP000772196"/>
    </source>
</evidence>
<comment type="caution">
    <text evidence="3">The sequence shown here is derived from an EMBL/GenBank/DDBJ whole genome shotgun (WGS) entry which is preliminary data.</text>
</comment>
<accession>A0ABX1H180</accession>
<feature type="domain" description="PucR-like N-terminal" evidence="2">
    <location>
        <begin position="8"/>
        <end position="157"/>
    </location>
</feature>
<keyword evidence="4" id="KW-1185">Reference proteome</keyword>
<name>A0ABX1H180_9ACTN</name>
<evidence type="ECO:0000313" key="3">
    <source>
        <dbReference type="EMBL" id="NKI40816.1"/>
    </source>
</evidence>